<name>A0A919GVN6_9ACTN</name>
<evidence type="ECO:0000313" key="1">
    <source>
        <dbReference type="EMBL" id="GHI83546.1"/>
    </source>
</evidence>
<accession>A0A919GVN6</accession>
<proteinExistence type="predicted"/>
<dbReference type="AlphaFoldDB" id="A0A919GVN6"/>
<reference evidence="1" key="1">
    <citation type="submission" date="2020-09" db="EMBL/GenBank/DDBJ databases">
        <title>Whole genome shotgun sequence of Streptomyces xanthophaeus NBRC 12829.</title>
        <authorList>
            <person name="Komaki H."/>
            <person name="Tamura T."/>
        </authorList>
    </citation>
    <scope>NUCLEOTIDE SEQUENCE</scope>
    <source>
        <strain evidence="1">NBRC 12829</strain>
    </source>
</reference>
<dbReference type="RefSeq" id="WP_031152017.1">
    <property type="nucleotide sequence ID" value="NZ_BNEE01000004.1"/>
</dbReference>
<evidence type="ECO:0000313" key="2">
    <source>
        <dbReference type="Proteomes" id="UP000600026"/>
    </source>
</evidence>
<protein>
    <recommendedName>
        <fullName evidence="3">NTP pyrophosphohydrolase MazG putative catalytic core domain-containing protein</fullName>
    </recommendedName>
</protein>
<dbReference type="CDD" id="cd11533">
    <property type="entry name" value="NTP-PPase_Af0060_like"/>
    <property type="match status" value="1"/>
</dbReference>
<evidence type="ECO:0008006" key="3">
    <source>
        <dbReference type="Google" id="ProtNLM"/>
    </source>
</evidence>
<dbReference type="Proteomes" id="UP000600026">
    <property type="component" value="Unassembled WGS sequence"/>
</dbReference>
<dbReference type="EMBL" id="BNEE01000004">
    <property type="protein sequence ID" value="GHI83546.1"/>
    <property type="molecule type" value="Genomic_DNA"/>
</dbReference>
<comment type="caution">
    <text evidence="1">The sequence shown here is derived from an EMBL/GenBank/DDBJ whole genome shotgun (WGS) entry which is preliminary data.</text>
</comment>
<dbReference type="SUPFAM" id="SSF101386">
    <property type="entry name" value="all-alpha NTP pyrophosphatases"/>
    <property type="match status" value="1"/>
</dbReference>
<organism evidence="1 2">
    <name type="scientific">Streptomyces xanthophaeus</name>
    <dbReference type="NCBI Taxonomy" id="67385"/>
    <lineage>
        <taxon>Bacteria</taxon>
        <taxon>Bacillati</taxon>
        <taxon>Actinomycetota</taxon>
        <taxon>Actinomycetes</taxon>
        <taxon>Kitasatosporales</taxon>
        <taxon>Streptomycetaceae</taxon>
        <taxon>Streptomyces</taxon>
    </lineage>
</organism>
<sequence>MTAAWDTVTALAARFDAADAERGIRPQESHVLQVLKIGEEFGEAAQAVIGVKGTNPRKGQSHSWEDVHDEVCDVAITALVALARMRPDAEEYFAGQLRLKSGKFLPAPSGPTAAAES</sequence>
<dbReference type="OrthoDB" id="3785106at2"/>
<dbReference type="InterPro" id="IPR044548">
    <property type="entry name" value="AF0060_NTP-PPase_MazG-like"/>
</dbReference>
<dbReference type="Gene3D" id="1.10.287.1080">
    <property type="entry name" value="MazG-like"/>
    <property type="match status" value="1"/>
</dbReference>
<gene>
    <name evidence="1" type="ORF">Sxan_09100</name>
</gene>
<keyword evidence="2" id="KW-1185">Reference proteome</keyword>